<feature type="active site" evidence="10">
    <location>
        <position position="117"/>
    </location>
</feature>
<dbReference type="GO" id="GO:0005737">
    <property type="term" value="C:cytoplasm"/>
    <property type="evidence" value="ECO:0007669"/>
    <property type="project" value="UniProtKB-SubCell"/>
</dbReference>
<comment type="function">
    <text evidence="10">Catalyzes the 1,3-allylic rearrangement of the homoallylic substrate isopentenyl (IPP) to its highly electrophilic allylic isomer, dimethylallyl diphosphate (DMAPP).</text>
</comment>
<comment type="similarity">
    <text evidence="2 10">Belongs to the IPP isomerase type 1 family.</text>
</comment>
<reference evidence="12 13" key="1">
    <citation type="submission" date="2016-10" db="EMBL/GenBank/DDBJ databases">
        <authorList>
            <person name="de Groot N.N."/>
        </authorList>
    </citation>
    <scope>NUCLEOTIDE SEQUENCE [LARGE SCALE GENOMIC DNA]</scope>
    <source>
        <strain evidence="12 13">DSM 6059</strain>
    </source>
</reference>
<dbReference type="InterPro" id="IPR011876">
    <property type="entry name" value="IsopentenylPP_isomerase_typ1"/>
</dbReference>
<sequence length="184" mass="21483">MERNKVILVDVNDNSLGYADKMQAHEAGLLHRAFSIFIMRKFHDKTEILLQQRALTKYHCAGLWSNTCCSHPQPNDNLQHSALKRLEEELGFKLNSITWVDSHIYQAQLENSLIEHEFDHLFVNLLTQSESDNLEVRPNPVEVNNIKWLSINEIEQALKSHPEQFTPWFEATFFKVINKLSLTR</sequence>
<dbReference type="InterPro" id="IPR056375">
    <property type="entry name" value="Idi_bact"/>
</dbReference>
<evidence type="ECO:0000256" key="3">
    <source>
        <dbReference type="ARBA" id="ARBA00012057"/>
    </source>
</evidence>
<dbReference type="Proteomes" id="UP000198862">
    <property type="component" value="Unassembled WGS sequence"/>
</dbReference>
<feature type="binding site" evidence="10">
    <location>
        <position position="89"/>
    </location>
    <ligand>
        <name>Mg(2+)</name>
        <dbReference type="ChEBI" id="CHEBI:18420"/>
    </ligand>
</feature>
<dbReference type="STRING" id="1123010.SAMN02745724_00705"/>
<keyword evidence="13" id="KW-1185">Reference proteome</keyword>
<feature type="active site" evidence="10">
    <location>
        <position position="69"/>
    </location>
</feature>
<gene>
    <name evidence="10" type="primary">idi</name>
    <name evidence="12" type="ORF">SAMN02745724_00705</name>
</gene>
<evidence type="ECO:0000256" key="4">
    <source>
        <dbReference type="ARBA" id="ARBA00022490"/>
    </source>
</evidence>
<dbReference type="Pfam" id="PF00293">
    <property type="entry name" value="NUDIX"/>
    <property type="match status" value="1"/>
</dbReference>
<evidence type="ECO:0000313" key="12">
    <source>
        <dbReference type="EMBL" id="SFC00881.1"/>
    </source>
</evidence>
<dbReference type="SUPFAM" id="SSF55811">
    <property type="entry name" value="Nudix"/>
    <property type="match status" value="1"/>
</dbReference>
<keyword evidence="6 10" id="KW-0460">Magnesium</keyword>
<keyword evidence="9 10" id="KW-0413">Isomerase</keyword>
<evidence type="ECO:0000256" key="7">
    <source>
        <dbReference type="ARBA" id="ARBA00023211"/>
    </source>
</evidence>
<comment type="subcellular location">
    <subcellularLocation>
        <location evidence="10">Cytoplasm</location>
    </subcellularLocation>
</comment>
<keyword evidence="7 10" id="KW-0464">Manganese</keyword>
<evidence type="ECO:0000256" key="5">
    <source>
        <dbReference type="ARBA" id="ARBA00022723"/>
    </source>
</evidence>
<dbReference type="PANTHER" id="PTHR10885">
    <property type="entry name" value="ISOPENTENYL-DIPHOSPHATE DELTA-ISOMERASE"/>
    <property type="match status" value="1"/>
</dbReference>
<evidence type="ECO:0000256" key="9">
    <source>
        <dbReference type="ARBA" id="ARBA00023235"/>
    </source>
</evidence>
<dbReference type="PROSITE" id="PS51462">
    <property type="entry name" value="NUDIX"/>
    <property type="match status" value="1"/>
</dbReference>
<dbReference type="AlphaFoldDB" id="A0A1I1FNL7"/>
<dbReference type="NCBIfam" id="NF002995">
    <property type="entry name" value="PRK03759.1"/>
    <property type="match status" value="1"/>
</dbReference>
<comment type="catalytic activity">
    <reaction evidence="10">
        <text>isopentenyl diphosphate = dimethylallyl diphosphate</text>
        <dbReference type="Rhea" id="RHEA:23284"/>
        <dbReference type="ChEBI" id="CHEBI:57623"/>
        <dbReference type="ChEBI" id="CHEBI:128769"/>
        <dbReference type="EC" id="5.3.3.2"/>
    </reaction>
</comment>
<dbReference type="NCBIfam" id="TIGR02150">
    <property type="entry name" value="IPP_isom_1"/>
    <property type="match status" value="1"/>
</dbReference>
<dbReference type="InterPro" id="IPR015797">
    <property type="entry name" value="NUDIX_hydrolase-like_dom_sf"/>
</dbReference>
<dbReference type="UniPathway" id="UPA00059">
    <property type="reaction ID" value="UER00104"/>
</dbReference>
<feature type="binding site" evidence="10">
    <location>
        <position position="25"/>
    </location>
    <ligand>
        <name>Mn(2+)</name>
        <dbReference type="ChEBI" id="CHEBI:29035"/>
    </ligand>
</feature>
<comment type="cofactor">
    <cofactor evidence="10">
        <name>Mg(2+)</name>
        <dbReference type="ChEBI" id="CHEBI:18420"/>
    </cofactor>
    <text evidence="10">Binds 1 Mg(2+) ion per subunit. The magnesium ion binds only when substrate is bound.</text>
</comment>
<dbReference type="EMBL" id="FOLO01000003">
    <property type="protein sequence ID" value="SFC00881.1"/>
    <property type="molecule type" value="Genomic_DNA"/>
</dbReference>
<evidence type="ECO:0000256" key="10">
    <source>
        <dbReference type="HAMAP-Rule" id="MF_00202"/>
    </source>
</evidence>
<keyword evidence="4 10" id="KW-0963">Cytoplasm</keyword>
<evidence type="ECO:0000259" key="11">
    <source>
        <dbReference type="PROSITE" id="PS51462"/>
    </source>
</evidence>
<feature type="binding site" evidence="10">
    <location>
        <position position="71"/>
    </location>
    <ligand>
        <name>Mn(2+)</name>
        <dbReference type="ChEBI" id="CHEBI:29035"/>
    </ligand>
</feature>
<dbReference type="GO" id="GO:0050992">
    <property type="term" value="P:dimethylallyl diphosphate biosynthetic process"/>
    <property type="evidence" value="ECO:0007669"/>
    <property type="project" value="UniProtKB-UniRule"/>
</dbReference>
<protein>
    <recommendedName>
        <fullName evidence="3 10">Isopentenyl-diphosphate Delta-isomerase</fullName>
        <shortName evidence="10">IPP isomerase</shortName>
        <ecNumber evidence="3 10">5.3.3.2</ecNumber>
    </recommendedName>
    <alternativeName>
        <fullName evidence="10">IPP:DMAPP isomerase</fullName>
    </alternativeName>
    <alternativeName>
        <fullName evidence="10">Isopentenyl pyrophosphate isomerase</fullName>
    </alternativeName>
</protein>
<keyword evidence="8 10" id="KW-0414">Isoprene biosynthesis</keyword>
<feature type="binding site" evidence="10">
    <location>
        <position position="117"/>
    </location>
    <ligand>
        <name>Mn(2+)</name>
        <dbReference type="ChEBI" id="CHEBI:29035"/>
    </ligand>
</feature>
<dbReference type="GO" id="GO:0046872">
    <property type="term" value="F:metal ion binding"/>
    <property type="evidence" value="ECO:0007669"/>
    <property type="project" value="UniProtKB-KW"/>
</dbReference>
<evidence type="ECO:0000313" key="13">
    <source>
        <dbReference type="Proteomes" id="UP000198862"/>
    </source>
</evidence>
<dbReference type="CDD" id="cd02885">
    <property type="entry name" value="NUDIX_IPP_Isomerase"/>
    <property type="match status" value="1"/>
</dbReference>
<evidence type="ECO:0000256" key="1">
    <source>
        <dbReference type="ARBA" id="ARBA00004826"/>
    </source>
</evidence>
<name>A0A1I1FNL7_9GAMM</name>
<feature type="binding site" evidence="10">
    <location>
        <position position="31"/>
    </location>
    <ligand>
        <name>Mn(2+)</name>
        <dbReference type="ChEBI" id="CHEBI:29035"/>
    </ligand>
</feature>
<feature type="binding site" evidence="10">
    <location>
        <position position="115"/>
    </location>
    <ligand>
        <name>Mn(2+)</name>
        <dbReference type="ChEBI" id="CHEBI:29035"/>
    </ligand>
</feature>
<dbReference type="HAMAP" id="MF_00202">
    <property type="entry name" value="Idi"/>
    <property type="match status" value="1"/>
</dbReference>
<dbReference type="GO" id="GO:0004452">
    <property type="term" value="F:isopentenyl-diphosphate delta-isomerase activity"/>
    <property type="evidence" value="ECO:0007669"/>
    <property type="project" value="UniProtKB-UniRule"/>
</dbReference>
<dbReference type="PIRSF" id="PIRSF018427">
    <property type="entry name" value="Isopntndiph_ism"/>
    <property type="match status" value="1"/>
</dbReference>
<feature type="domain" description="Nudix hydrolase" evidence="11">
    <location>
        <begin position="29"/>
        <end position="171"/>
    </location>
</feature>
<proteinExistence type="inferred from homology"/>
<evidence type="ECO:0000256" key="6">
    <source>
        <dbReference type="ARBA" id="ARBA00022842"/>
    </source>
</evidence>
<evidence type="ECO:0000256" key="2">
    <source>
        <dbReference type="ARBA" id="ARBA00007579"/>
    </source>
</evidence>
<dbReference type="InterPro" id="IPR000086">
    <property type="entry name" value="NUDIX_hydrolase_dom"/>
</dbReference>
<dbReference type="GO" id="GO:0009240">
    <property type="term" value="P:isopentenyl diphosphate biosynthetic process"/>
    <property type="evidence" value="ECO:0007669"/>
    <property type="project" value="TreeGrafter"/>
</dbReference>
<dbReference type="RefSeq" id="WP_091979981.1">
    <property type="nucleotide sequence ID" value="NZ_FOLO01000003.1"/>
</dbReference>
<evidence type="ECO:0000256" key="8">
    <source>
        <dbReference type="ARBA" id="ARBA00023229"/>
    </source>
</evidence>
<accession>A0A1I1FNL7</accession>
<dbReference type="Gene3D" id="3.90.79.10">
    <property type="entry name" value="Nucleoside Triphosphate Pyrophosphohydrolase"/>
    <property type="match status" value="1"/>
</dbReference>
<dbReference type="OrthoDB" id="9809458at2"/>
<organism evidence="12 13">
    <name type="scientific">Pseudoalteromonas denitrificans DSM 6059</name>
    <dbReference type="NCBI Taxonomy" id="1123010"/>
    <lineage>
        <taxon>Bacteria</taxon>
        <taxon>Pseudomonadati</taxon>
        <taxon>Pseudomonadota</taxon>
        <taxon>Gammaproteobacteria</taxon>
        <taxon>Alteromonadales</taxon>
        <taxon>Pseudoalteromonadaceae</taxon>
        <taxon>Pseudoalteromonas</taxon>
    </lineage>
</organism>
<dbReference type="PANTHER" id="PTHR10885:SF0">
    <property type="entry name" value="ISOPENTENYL-DIPHOSPHATE DELTA-ISOMERASE"/>
    <property type="match status" value="1"/>
</dbReference>
<dbReference type="EC" id="5.3.3.2" evidence="3 10"/>
<comment type="pathway">
    <text evidence="1 10">Isoprenoid biosynthesis; dimethylallyl diphosphate biosynthesis; dimethylallyl diphosphate from isopentenyl diphosphate: step 1/1.</text>
</comment>
<comment type="cofactor">
    <cofactor evidence="10">
        <name>Mn(2+)</name>
        <dbReference type="ChEBI" id="CHEBI:29035"/>
    </cofactor>
    <text evidence="10">Binds 1 Mn(2+) ion per subunit.</text>
</comment>
<keyword evidence="5 10" id="KW-0479">Metal-binding</keyword>